<sequence>MNKLMYLYEYELKRNIKAYLAVIALICVSLFLLILNNLNNYNYVIKEVFKNKSIENTIGFATFGNIIPSCAVVIFIIGLLICNLYSFIIWRKDFSGKNKSIYTLLMIPENRMKIYISKLLNIVSFTYMFIIAFVATLFVSYCLLSEKMSGDTISFGFAQDTIYKFGSIIPYNFIDFIVGYVLLLTATISFIFTLILLNKSIKKCSAILKLILFTVLIYFWIGIIVTTFFFSKNVILGTILYSSITIVVCFFISKNILNNKIEF</sequence>
<evidence type="ECO:0000313" key="3">
    <source>
        <dbReference type="Proteomes" id="UP000215694"/>
    </source>
</evidence>
<reference evidence="2 3" key="1">
    <citation type="journal article" date="2017" name="Genome Announc.">
        <title>Draft Genome Sequence of Romboutsia weinsteinii sp. nov. Strain CCRI-19649(T) Isolated from Surface Water.</title>
        <authorList>
            <person name="Maheux A.F."/>
            <person name="Boudreau D.K."/>
            <person name="Berube E."/>
            <person name="Boissinot M."/>
            <person name="Cantin P."/>
            <person name="Raymond F."/>
            <person name="Corbeil J."/>
            <person name="Omar R.F."/>
            <person name="Bergeron M.G."/>
        </authorList>
    </citation>
    <scope>NUCLEOTIDE SEQUENCE [LARGE SCALE GENOMIC DNA]</scope>
    <source>
        <strain evidence="2 3">CCRI-19649</strain>
    </source>
</reference>
<name>A0A371J415_9FIRM</name>
<evidence type="ECO:0000256" key="1">
    <source>
        <dbReference type="SAM" id="Phobius"/>
    </source>
</evidence>
<dbReference type="AlphaFoldDB" id="A0A371J415"/>
<dbReference type="EMBL" id="NOJY02000012">
    <property type="protein sequence ID" value="RDY27531.1"/>
    <property type="molecule type" value="Genomic_DNA"/>
</dbReference>
<dbReference type="OrthoDB" id="1751619at2"/>
<keyword evidence="1" id="KW-0812">Transmembrane</keyword>
<feature type="transmembrane region" description="Helical" evidence="1">
    <location>
        <begin position="20"/>
        <end position="38"/>
    </location>
</feature>
<comment type="caution">
    <text evidence="2">The sequence shown here is derived from an EMBL/GenBank/DDBJ whole genome shotgun (WGS) entry which is preliminary data.</text>
</comment>
<gene>
    <name evidence="2" type="ORF">CHL78_008680</name>
</gene>
<feature type="transmembrane region" description="Helical" evidence="1">
    <location>
        <begin position="235"/>
        <end position="253"/>
    </location>
</feature>
<proteinExistence type="predicted"/>
<dbReference type="RefSeq" id="WP_094367699.1">
    <property type="nucleotide sequence ID" value="NZ_NOJY02000012.1"/>
</dbReference>
<keyword evidence="1" id="KW-0472">Membrane</keyword>
<dbReference type="Proteomes" id="UP000215694">
    <property type="component" value="Unassembled WGS sequence"/>
</dbReference>
<feature type="transmembrane region" description="Helical" evidence="1">
    <location>
        <begin position="210"/>
        <end position="229"/>
    </location>
</feature>
<accession>A0A371J415</accession>
<keyword evidence="1" id="KW-1133">Transmembrane helix</keyword>
<feature type="transmembrane region" description="Helical" evidence="1">
    <location>
        <begin position="119"/>
        <end position="141"/>
    </location>
</feature>
<keyword evidence="3" id="KW-1185">Reference proteome</keyword>
<protein>
    <submittedName>
        <fullName evidence="2">Uncharacterized protein</fullName>
    </submittedName>
</protein>
<feature type="transmembrane region" description="Helical" evidence="1">
    <location>
        <begin position="58"/>
        <end position="90"/>
    </location>
</feature>
<feature type="transmembrane region" description="Helical" evidence="1">
    <location>
        <begin position="177"/>
        <end position="198"/>
    </location>
</feature>
<evidence type="ECO:0000313" key="2">
    <source>
        <dbReference type="EMBL" id="RDY27531.1"/>
    </source>
</evidence>
<organism evidence="2 3">
    <name type="scientific">Romboutsia weinsteinii</name>
    <dbReference type="NCBI Taxonomy" id="2020949"/>
    <lineage>
        <taxon>Bacteria</taxon>
        <taxon>Bacillati</taxon>
        <taxon>Bacillota</taxon>
        <taxon>Clostridia</taxon>
        <taxon>Peptostreptococcales</taxon>
        <taxon>Peptostreptococcaceae</taxon>
        <taxon>Romboutsia</taxon>
    </lineage>
</organism>